<dbReference type="PANTHER" id="PTHR41373:SF1">
    <property type="entry name" value="PHOSPHATIDYLGLYCEROL LYSYLTRANSFERASE C-TERMINAL DOMAIN-CONTAINING PROTEIN"/>
    <property type="match status" value="1"/>
</dbReference>
<dbReference type="PIRSF" id="PIRSF018688">
    <property type="entry name" value="UCP018688"/>
    <property type="match status" value="1"/>
</dbReference>
<protein>
    <submittedName>
        <fullName evidence="2">DUF2156 domain-containing protein</fullName>
    </submittedName>
</protein>
<evidence type="ECO:0000259" key="1">
    <source>
        <dbReference type="Pfam" id="PF09924"/>
    </source>
</evidence>
<dbReference type="InterPro" id="IPR016181">
    <property type="entry name" value="Acyl_CoA_acyltransferase"/>
</dbReference>
<dbReference type="PANTHER" id="PTHR41373">
    <property type="entry name" value="DUF2156 DOMAIN-CONTAINING PROTEIN"/>
    <property type="match status" value="1"/>
</dbReference>
<comment type="caution">
    <text evidence="2">The sequence shown here is derived from an EMBL/GenBank/DDBJ whole genome shotgun (WGS) entry which is preliminary data.</text>
</comment>
<dbReference type="InterPro" id="IPR016732">
    <property type="entry name" value="UCP018688"/>
</dbReference>
<reference evidence="2" key="2">
    <citation type="journal article" date="2021" name="PeerJ">
        <title>Extensive microbial diversity within the chicken gut microbiome revealed by metagenomics and culture.</title>
        <authorList>
            <person name="Gilroy R."/>
            <person name="Ravi A."/>
            <person name="Getino M."/>
            <person name="Pursley I."/>
            <person name="Horton D.L."/>
            <person name="Alikhan N.F."/>
            <person name="Baker D."/>
            <person name="Gharbi K."/>
            <person name="Hall N."/>
            <person name="Watson M."/>
            <person name="Adriaenssens E.M."/>
            <person name="Foster-Nyarko E."/>
            <person name="Jarju S."/>
            <person name="Secka A."/>
            <person name="Antonio M."/>
            <person name="Oren A."/>
            <person name="Chaudhuri R.R."/>
            <person name="La Ragione R."/>
            <person name="Hildebrand F."/>
            <person name="Pallen M.J."/>
        </authorList>
    </citation>
    <scope>NUCLEOTIDE SEQUENCE</scope>
    <source>
        <strain evidence="2">ChiGjej1B1-1684</strain>
    </source>
</reference>
<evidence type="ECO:0000313" key="2">
    <source>
        <dbReference type="EMBL" id="HIU50086.1"/>
    </source>
</evidence>
<dbReference type="AlphaFoldDB" id="A0A9D1LY18"/>
<name>A0A9D1LY18_9FIRM</name>
<organism evidence="2 3">
    <name type="scientific">Candidatus Limousia pullorum</name>
    <dbReference type="NCBI Taxonomy" id="2840860"/>
    <lineage>
        <taxon>Bacteria</taxon>
        <taxon>Bacillati</taxon>
        <taxon>Bacillota</taxon>
        <taxon>Clostridia</taxon>
        <taxon>Eubacteriales</taxon>
        <taxon>Oscillospiraceae</taxon>
        <taxon>Oscillospiraceae incertae sedis</taxon>
        <taxon>Candidatus Limousia</taxon>
    </lineage>
</organism>
<dbReference type="EMBL" id="DVNG01000052">
    <property type="protein sequence ID" value="HIU50086.1"/>
    <property type="molecule type" value="Genomic_DNA"/>
</dbReference>
<dbReference type="Pfam" id="PF09924">
    <property type="entry name" value="LPG_synthase_C"/>
    <property type="match status" value="1"/>
</dbReference>
<proteinExistence type="predicted"/>
<reference evidence="2" key="1">
    <citation type="submission" date="2020-10" db="EMBL/GenBank/DDBJ databases">
        <authorList>
            <person name="Gilroy R."/>
        </authorList>
    </citation>
    <scope>NUCLEOTIDE SEQUENCE</scope>
    <source>
        <strain evidence="2">ChiGjej1B1-1684</strain>
    </source>
</reference>
<dbReference type="InterPro" id="IPR024320">
    <property type="entry name" value="LPG_synthase_C"/>
</dbReference>
<gene>
    <name evidence="2" type="ORF">IAD22_03630</name>
</gene>
<evidence type="ECO:0000313" key="3">
    <source>
        <dbReference type="Proteomes" id="UP000824118"/>
    </source>
</evidence>
<feature type="domain" description="Phosphatidylglycerol lysyltransferase C-terminal" evidence="1">
    <location>
        <begin position="30"/>
        <end position="301"/>
    </location>
</feature>
<dbReference type="Proteomes" id="UP000824118">
    <property type="component" value="Unassembled WGS sequence"/>
</dbReference>
<sequence length="305" mass="34581">MTELKKGLLEFKEIELEDVEAFTKIFESSGHMGSDASFATMYLWGKRYGIKAAVKDGFVIKIFGEENDKKYSYPCGKGDIKSVIETIKQDSIERYGKFIGLAMLTDENKEELEQLYPGEFTYEEMGGSADYIYLRTNLADLPGKKYHAKRNHISKFKRLYPEYRFEKLGKETFDDALTVAAKWCAVNGCTGSGGESLGAEYCAINRAFYNFDTLGMFGGVLYVNDEPVAMTAASRINDKVCDVNFEKALNFDGAYAMINNCFAQTYTDYDLLNREEDMGIEGLRKAKLSYYPERVLTRYAAIPKE</sequence>
<dbReference type="SUPFAM" id="SSF55729">
    <property type="entry name" value="Acyl-CoA N-acyltransferases (Nat)"/>
    <property type="match status" value="2"/>
</dbReference>
<dbReference type="Gene3D" id="3.40.630.30">
    <property type="match status" value="1"/>
</dbReference>
<accession>A0A9D1LY18</accession>